<feature type="compositionally biased region" description="Gly residues" evidence="1">
    <location>
        <begin position="54"/>
        <end position="65"/>
    </location>
</feature>
<gene>
    <name evidence="2" type="ORF">SAMN05216559_0601</name>
</gene>
<accession>A0A1I6KDF7</accession>
<organism evidence="2 3">
    <name type="scientific">Halomicrobium zhouii</name>
    <dbReference type="NCBI Taxonomy" id="767519"/>
    <lineage>
        <taxon>Archaea</taxon>
        <taxon>Methanobacteriati</taxon>
        <taxon>Methanobacteriota</taxon>
        <taxon>Stenosarchaea group</taxon>
        <taxon>Halobacteria</taxon>
        <taxon>Halobacteriales</taxon>
        <taxon>Haloarculaceae</taxon>
        <taxon>Halomicrobium</taxon>
    </lineage>
</organism>
<keyword evidence="3" id="KW-1185">Reference proteome</keyword>
<dbReference type="EMBL" id="FOZK01000001">
    <property type="protein sequence ID" value="SFR89262.1"/>
    <property type="molecule type" value="Genomic_DNA"/>
</dbReference>
<proteinExistence type="predicted"/>
<feature type="compositionally biased region" description="Low complexity" evidence="1">
    <location>
        <begin position="66"/>
        <end position="76"/>
    </location>
</feature>
<dbReference type="OrthoDB" id="205469at2157"/>
<name>A0A1I6KDF7_9EURY</name>
<evidence type="ECO:0000256" key="1">
    <source>
        <dbReference type="SAM" id="MobiDB-lite"/>
    </source>
</evidence>
<evidence type="ECO:0000313" key="3">
    <source>
        <dbReference type="Proteomes" id="UP000199062"/>
    </source>
</evidence>
<reference evidence="2 3" key="1">
    <citation type="submission" date="2016-10" db="EMBL/GenBank/DDBJ databases">
        <authorList>
            <person name="de Groot N.N."/>
        </authorList>
    </citation>
    <scope>NUCLEOTIDE SEQUENCE [LARGE SCALE GENOMIC DNA]</scope>
    <source>
        <strain evidence="2 3">CGMCC 1.10457</strain>
    </source>
</reference>
<dbReference type="AlphaFoldDB" id="A0A1I6KDF7"/>
<protein>
    <submittedName>
        <fullName evidence="2">Uncharacterized protein</fullName>
    </submittedName>
</protein>
<dbReference type="RefSeq" id="WP_089813734.1">
    <property type="nucleotide sequence ID" value="NZ_FOZK01000001.1"/>
</dbReference>
<feature type="region of interest" description="Disordered" evidence="1">
    <location>
        <begin position="32"/>
        <end position="79"/>
    </location>
</feature>
<dbReference type="Proteomes" id="UP000199062">
    <property type="component" value="Unassembled WGS sequence"/>
</dbReference>
<sequence>MNAKLLAVVGVGILLVAGVVGALVTGFGPAPGGDSGSDVESFPTETPSNTGSDGASGDGASGDGGTSDATATATDTPPFTFAIGNIEECGRTCRDVTSTLTNRRDATADDVTVYTRIFAGNGTDGDQVWQGSEDVGALDAGESYTATKRVELSYSDGYKIERNDGWITVQTTVETADQTVTFTERRQVA</sequence>
<evidence type="ECO:0000313" key="2">
    <source>
        <dbReference type="EMBL" id="SFR89262.1"/>
    </source>
</evidence>
<dbReference type="STRING" id="767519.SAMN05216559_0601"/>